<dbReference type="EMBL" id="JAAALK010000082">
    <property type="protein sequence ID" value="KAG8087537.1"/>
    <property type="molecule type" value="Genomic_DNA"/>
</dbReference>
<dbReference type="PANTHER" id="PTHR21145:SF10">
    <property type="entry name" value="CHORISMATE MUTASE"/>
    <property type="match status" value="1"/>
</dbReference>
<organism evidence="3 4">
    <name type="scientific">Zizania palustris</name>
    <name type="common">Northern wild rice</name>
    <dbReference type="NCBI Taxonomy" id="103762"/>
    <lineage>
        <taxon>Eukaryota</taxon>
        <taxon>Viridiplantae</taxon>
        <taxon>Streptophyta</taxon>
        <taxon>Embryophyta</taxon>
        <taxon>Tracheophyta</taxon>
        <taxon>Spermatophyta</taxon>
        <taxon>Magnoliopsida</taxon>
        <taxon>Liliopsida</taxon>
        <taxon>Poales</taxon>
        <taxon>Poaceae</taxon>
        <taxon>BOP clade</taxon>
        <taxon>Oryzoideae</taxon>
        <taxon>Oryzeae</taxon>
        <taxon>Zizaniinae</taxon>
        <taxon>Zizania</taxon>
    </lineage>
</organism>
<dbReference type="AlphaFoldDB" id="A0A8J6BGB7"/>
<feature type="signal peptide" evidence="1">
    <location>
        <begin position="1"/>
        <end position="31"/>
    </location>
</feature>
<dbReference type="Proteomes" id="UP000729402">
    <property type="component" value="Unassembled WGS sequence"/>
</dbReference>
<gene>
    <name evidence="3" type="ORF">GUJ93_ZPchr0010g10978</name>
</gene>
<feature type="chain" id="PRO_5036271946" description="Chorismate mutase domain-containing protein" evidence="1">
    <location>
        <begin position="32"/>
        <end position="286"/>
    </location>
</feature>
<dbReference type="EMBL" id="JAAALK010000082">
    <property type="protein sequence ID" value="KAG8087538.1"/>
    <property type="molecule type" value="Genomic_DNA"/>
</dbReference>
<evidence type="ECO:0000256" key="1">
    <source>
        <dbReference type="SAM" id="SignalP"/>
    </source>
</evidence>
<dbReference type="GO" id="GO:0005737">
    <property type="term" value="C:cytoplasm"/>
    <property type="evidence" value="ECO:0007669"/>
    <property type="project" value="TreeGrafter"/>
</dbReference>
<dbReference type="OrthoDB" id="191918at2759"/>
<comment type="caution">
    <text evidence="3">The sequence shown here is derived from an EMBL/GenBank/DDBJ whole genome shotgun (WGS) entry which is preliminary data.</text>
</comment>
<dbReference type="PANTHER" id="PTHR21145">
    <property type="entry name" value="CHORISMATE MUTASE"/>
    <property type="match status" value="1"/>
</dbReference>
<dbReference type="NCBIfam" id="TIGR01802">
    <property type="entry name" value="CM_pl-yst"/>
    <property type="match status" value="1"/>
</dbReference>
<reference evidence="3" key="1">
    <citation type="journal article" date="2021" name="bioRxiv">
        <title>Whole Genome Assembly and Annotation of Northern Wild Rice, Zizania palustris L., Supports a Whole Genome Duplication in the Zizania Genus.</title>
        <authorList>
            <person name="Haas M."/>
            <person name="Kono T."/>
            <person name="Macchietto M."/>
            <person name="Millas R."/>
            <person name="McGilp L."/>
            <person name="Shao M."/>
            <person name="Duquette J."/>
            <person name="Hirsch C.N."/>
            <person name="Kimball J."/>
        </authorList>
    </citation>
    <scope>NUCLEOTIDE SEQUENCE</scope>
    <source>
        <tissue evidence="3">Fresh leaf tissue</tissue>
    </source>
</reference>
<evidence type="ECO:0000313" key="3">
    <source>
        <dbReference type="EMBL" id="KAG8087537.1"/>
    </source>
</evidence>
<protein>
    <recommendedName>
        <fullName evidence="2">Chorismate mutase domain-containing protein</fullName>
    </recommendedName>
</protein>
<dbReference type="GO" id="GO:0009073">
    <property type="term" value="P:aromatic amino acid family biosynthetic process"/>
    <property type="evidence" value="ECO:0007669"/>
    <property type="project" value="InterPro"/>
</dbReference>
<feature type="domain" description="Chorismate mutase" evidence="2">
    <location>
        <begin position="166"/>
        <end position="277"/>
    </location>
</feature>
<sequence length="286" mass="32568">MAMTSVYKYMLFCNTTLLLLLLQQQQQLCSGLSLDTVRDFLTREEDTIVFSLIERAKYPLNPPAYYVPAHFAGLRHDASFAELFVRESEAVQAKAGRYQSQQEIPFFPSRVRPLTLAPPYNFTRELYPAAAPVNVNDEIWRIYFTLLLPLLAKNGDDGSYAATVASDLVCLQALSRRINYGRYVAEVKFTGDQQNYTTLIRNKDKDALMKLLTSEAQEDAVKRRVQKKATVFGRNVTLDGPGETGDSNNGRASFKVEPAVVYKLYDQWVIPLTKKVELKYLLRRLD</sequence>
<evidence type="ECO:0000259" key="2">
    <source>
        <dbReference type="Pfam" id="PF01817"/>
    </source>
</evidence>
<dbReference type="Pfam" id="PF01817">
    <property type="entry name" value="CM_2"/>
    <property type="match status" value="1"/>
</dbReference>
<reference evidence="3" key="2">
    <citation type="submission" date="2021-02" db="EMBL/GenBank/DDBJ databases">
        <authorList>
            <person name="Kimball J.A."/>
            <person name="Haas M.W."/>
            <person name="Macchietto M."/>
            <person name="Kono T."/>
            <person name="Duquette J."/>
            <person name="Shao M."/>
        </authorList>
    </citation>
    <scope>NUCLEOTIDE SEQUENCE</scope>
    <source>
        <tissue evidence="3">Fresh leaf tissue</tissue>
    </source>
</reference>
<dbReference type="InterPro" id="IPR008238">
    <property type="entry name" value="Chorismate_mutase_AroQ_euk"/>
</dbReference>
<dbReference type="GO" id="GO:0004106">
    <property type="term" value="F:chorismate mutase activity"/>
    <property type="evidence" value="ECO:0007669"/>
    <property type="project" value="InterPro"/>
</dbReference>
<keyword evidence="4" id="KW-1185">Reference proteome</keyword>
<evidence type="ECO:0000313" key="4">
    <source>
        <dbReference type="Proteomes" id="UP000729402"/>
    </source>
</evidence>
<dbReference type="FunFam" id="1.10.590.10:FF:000003">
    <property type="entry name" value="Chorismate mutase"/>
    <property type="match status" value="1"/>
</dbReference>
<keyword evidence="1" id="KW-0732">Signal</keyword>
<proteinExistence type="predicted"/>
<dbReference type="InterPro" id="IPR002701">
    <property type="entry name" value="CM_II_prokaryot"/>
</dbReference>
<accession>A0A8J6BGB7</accession>
<dbReference type="PROSITE" id="PS51169">
    <property type="entry name" value="CHORISMATE_MUT_3"/>
    <property type="match status" value="1"/>
</dbReference>
<name>A0A8J6BGB7_ZIZPA</name>